<reference evidence="1" key="1">
    <citation type="submission" date="2019-08" db="EMBL/GenBank/DDBJ databases">
        <authorList>
            <person name="Yao H."/>
        </authorList>
    </citation>
    <scope>NUCLEOTIDE SEQUENCE</scope>
    <source>
        <strain evidence="1">4M18F</strain>
        <strain evidence="2">4M8F</strain>
        <plasmid evidence="1">p4M18F</plasmid>
        <plasmid evidence="2">p4M8F</plasmid>
    </source>
</reference>
<organism evidence="1">
    <name type="scientific">Escherichia coli</name>
    <dbReference type="NCBI Taxonomy" id="562"/>
    <lineage>
        <taxon>Bacteria</taxon>
        <taxon>Pseudomonadati</taxon>
        <taxon>Pseudomonadota</taxon>
        <taxon>Gammaproteobacteria</taxon>
        <taxon>Enterobacterales</taxon>
        <taxon>Enterobacteriaceae</taxon>
        <taxon>Escherichia</taxon>
    </lineage>
</organism>
<sequence>MATRVEMIIETLKANPDKKFTARDLAKEFVLRWLC</sequence>
<name>A0A6G6AM00_ECOLX</name>
<protein>
    <submittedName>
        <fullName evidence="1">HrgA protein</fullName>
    </submittedName>
</protein>
<dbReference type="EMBL" id="MN256757">
    <property type="protein sequence ID" value="QID22713.1"/>
    <property type="molecule type" value="Genomic_DNA"/>
</dbReference>
<evidence type="ECO:0000313" key="2">
    <source>
        <dbReference type="EMBL" id="QID23189.1"/>
    </source>
</evidence>
<geneLocation type="plasmid" evidence="2">
    <name>p4M8F</name>
</geneLocation>
<evidence type="ECO:0000313" key="1">
    <source>
        <dbReference type="EMBL" id="QID22713.1"/>
    </source>
</evidence>
<dbReference type="AlphaFoldDB" id="A0A6G6AM00"/>
<geneLocation type="plasmid" evidence="1">
    <name>p4M18F</name>
</geneLocation>
<accession>A0A6G6AM00</accession>
<proteinExistence type="predicted"/>
<dbReference type="EMBL" id="MN256758">
    <property type="protein sequence ID" value="QID23189.1"/>
    <property type="molecule type" value="Genomic_DNA"/>
</dbReference>
<keyword evidence="1" id="KW-0614">Plasmid</keyword>